<organism evidence="1 2">
    <name type="scientific">Leucobacter komagatae</name>
    <dbReference type="NCBI Taxonomy" id="55969"/>
    <lineage>
        <taxon>Bacteria</taxon>
        <taxon>Bacillati</taxon>
        <taxon>Actinomycetota</taxon>
        <taxon>Actinomycetes</taxon>
        <taxon>Micrococcales</taxon>
        <taxon>Microbacteriaceae</taxon>
        <taxon>Leucobacter</taxon>
    </lineage>
</organism>
<keyword evidence="2" id="KW-1185">Reference proteome</keyword>
<dbReference type="Proteomes" id="UP000319094">
    <property type="component" value="Unassembled WGS sequence"/>
</dbReference>
<evidence type="ECO:0000313" key="1">
    <source>
        <dbReference type="EMBL" id="TQL42443.1"/>
    </source>
</evidence>
<protein>
    <recommendedName>
        <fullName evidence="3">Acetone carboxylase</fullName>
    </recommendedName>
</protein>
<comment type="caution">
    <text evidence="1">The sequence shown here is derived from an EMBL/GenBank/DDBJ whole genome shotgun (WGS) entry which is preliminary data.</text>
</comment>
<dbReference type="RefSeq" id="WP_141885896.1">
    <property type="nucleotide sequence ID" value="NZ_BAAAUY010000007.1"/>
</dbReference>
<reference evidence="1 2" key="1">
    <citation type="submission" date="2019-06" db="EMBL/GenBank/DDBJ databases">
        <title>Sequencing the genomes of 1000 actinobacteria strains.</title>
        <authorList>
            <person name="Klenk H.-P."/>
        </authorList>
    </citation>
    <scope>NUCLEOTIDE SEQUENCE [LARGE SCALE GENOMIC DNA]</scope>
    <source>
        <strain evidence="1 2">DSM 8803</strain>
    </source>
</reference>
<dbReference type="STRING" id="55969.SD72_02000"/>
<name>A0A542Y327_9MICO</name>
<evidence type="ECO:0000313" key="2">
    <source>
        <dbReference type="Proteomes" id="UP000319094"/>
    </source>
</evidence>
<dbReference type="AlphaFoldDB" id="A0A542Y327"/>
<dbReference type="EMBL" id="VFON01000001">
    <property type="protein sequence ID" value="TQL42443.1"/>
    <property type="molecule type" value="Genomic_DNA"/>
</dbReference>
<gene>
    <name evidence="1" type="ORF">FB468_0436</name>
</gene>
<proteinExistence type="predicted"/>
<evidence type="ECO:0008006" key="3">
    <source>
        <dbReference type="Google" id="ProtNLM"/>
    </source>
</evidence>
<dbReference type="OrthoDB" id="5193525at2"/>
<sequence length="78" mass="8859">MTISGLSLGAPLEHRHTCSRAGCRDEAAWALRWRNPKIHTADRRKTWLACDEHREVLSAFLTDRSFPLEVVSVGELDD</sequence>
<accession>A0A542Y327</accession>